<protein>
    <submittedName>
        <fullName evidence="1">Uncharacterized protein</fullName>
    </submittedName>
</protein>
<organism evidence="1 2">
    <name type="scientific">Actinoplanes auranticolor</name>
    <dbReference type="NCBI Taxonomy" id="47988"/>
    <lineage>
        <taxon>Bacteria</taxon>
        <taxon>Bacillati</taxon>
        <taxon>Actinomycetota</taxon>
        <taxon>Actinomycetes</taxon>
        <taxon>Micromonosporales</taxon>
        <taxon>Micromonosporaceae</taxon>
        <taxon>Actinoplanes</taxon>
    </lineage>
</organism>
<keyword evidence="2" id="KW-1185">Reference proteome</keyword>
<gene>
    <name evidence="1" type="ORF">Aau02nite_76080</name>
</gene>
<evidence type="ECO:0000313" key="1">
    <source>
        <dbReference type="EMBL" id="GIM77466.1"/>
    </source>
</evidence>
<name>A0A919STX4_9ACTN</name>
<dbReference type="RefSeq" id="WP_212993418.1">
    <property type="nucleotide sequence ID" value="NZ_BAABEA010000047.1"/>
</dbReference>
<dbReference type="Proteomes" id="UP000681340">
    <property type="component" value="Unassembled WGS sequence"/>
</dbReference>
<accession>A0A919STX4</accession>
<evidence type="ECO:0000313" key="2">
    <source>
        <dbReference type="Proteomes" id="UP000681340"/>
    </source>
</evidence>
<proteinExistence type="predicted"/>
<sequence length="233" mass="26598">MPTEEPPREFQPLPGRTVDRSAAYEVLLWELLRLTGAEPPQWSEGPAVRRQWRHRARRVVGKAIKARAEAGIVADEWFEPLMRAAVHEPDPSHVSQLIRPALDAYGRRRVRAGLIERLQTGPVADAAGAMRAMYWTSISLRYQPGTRILTPESAAERDSYRELDRRAADAALRRFITDDDLDLRRCILPNLSLRPASYPPEMQHLVTRALEIARTSDDGYLRHRVEIQADPRL</sequence>
<dbReference type="AlphaFoldDB" id="A0A919STX4"/>
<dbReference type="EMBL" id="BOQL01000066">
    <property type="protein sequence ID" value="GIM77466.1"/>
    <property type="molecule type" value="Genomic_DNA"/>
</dbReference>
<reference evidence="1" key="1">
    <citation type="submission" date="2021-03" db="EMBL/GenBank/DDBJ databases">
        <title>Whole genome shotgun sequence of Actinoplanes auranticolor NBRC 12245.</title>
        <authorList>
            <person name="Komaki H."/>
            <person name="Tamura T."/>
        </authorList>
    </citation>
    <scope>NUCLEOTIDE SEQUENCE</scope>
    <source>
        <strain evidence="1">NBRC 12245</strain>
    </source>
</reference>
<comment type="caution">
    <text evidence="1">The sequence shown here is derived from an EMBL/GenBank/DDBJ whole genome shotgun (WGS) entry which is preliminary data.</text>
</comment>